<keyword evidence="2" id="KW-0472">Membrane</keyword>
<evidence type="ECO:0000313" key="3">
    <source>
        <dbReference type="EMBL" id="RPA80083.1"/>
    </source>
</evidence>
<evidence type="ECO:0000256" key="1">
    <source>
        <dbReference type="SAM" id="MobiDB-lite"/>
    </source>
</evidence>
<reference evidence="3 4" key="1">
    <citation type="journal article" date="2018" name="Nat. Ecol. Evol.">
        <title>Pezizomycetes genomes reveal the molecular basis of ectomycorrhizal truffle lifestyle.</title>
        <authorList>
            <person name="Murat C."/>
            <person name="Payen T."/>
            <person name="Noel B."/>
            <person name="Kuo A."/>
            <person name="Morin E."/>
            <person name="Chen J."/>
            <person name="Kohler A."/>
            <person name="Krizsan K."/>
            <person name="Balestrini R."/>
            <person name="Da Silva C."/>
            <person name="Montanini B."/>
            <person name="Hainaut M."/>
            <person name="Levati E."/>
            <person name="Barry K.W."/>
            <person name="Belfiori B."/>
            <person name="Cichocki N."/>
            <person name="Clum A."/>
            <person name="Dockter R.B."/>
            <person name="Fauchery L."/>
            <person name="Guy J."/>
            <person name="Iotti M."/>
            <person name="Le Tacon F."/>
            <person name="Lindquist E.A."/>
            <person name="Lipzen A."/>
            <person name="Malagnac F."/>
            <person name="Mello A."/>
            <person name="Molinier V."/>
            <person name="Miyauchi S."/>
            <person name="Poulain J."/>
            <person name="Riccioni C."/>
            <person name="Rubini A."/>
            <person name="Sitrit Y."/>
            <person name="Splivallo R."/>
            <person name="Traeger S."/>
            <person name="Wang M."/>
            <person name="Zifcakova L."/>
            <person name="Wipf D."/>
            <person name="Zambonelli A."/>
            <person name="Paolocci F."/>
            <person name="Nowrousian M."/>
            <person name="Ottonello S."/>
            <person name="Baldrian P."/>
            <person name="Spatafora J.W."/>
            <person name="Henrissat B."/>
            <person name="Nagy L.G."/>
            <person name="Aury J.M."/>
            <person name="Wincker P."/>
            <person name="Grigoriev I.V."/>
            <person name="Bonfante P."/>
            <person name="Martin F.M."/>
        </authorList>
    </citation>
    <scope>NUCLEOTIDE SEQUENCE [LARGE SCALE GENOMIC DNA]</scope>
    <source>
        <strain evidence="3 4">RN42</strain>
    </source>
</reference>
<feature type="transmembrane region" description="Helical" evidence="2">
    <location>
        <begin position="53"/>
        <end position="83"/>
    </location>
</feature>
<keyword evidence="2" id="KW-0812">Transmembrane</keyword>
<proteinExistence type="predicted"/>
<dbReference type="AlphaFoldDB" id="A0A3N4I1X4"/>
<name>A0A3N4I1X4_ASCIM</name>
<keyword evidence="4" id="KW-1185">Reference proteome</keyword>
<accession>A0A3N4I1X4</accession>
<dbReference type="EMBL" id="ML119692">
    <property type="protein sequence ID" value="RPA80083.1"/>
    <property type="molecule type" value="Genomic_DNA"/>
</dbReference>
<protein>
    <submittedName>
        <fullName evidence="3">Uncharacterized protein</fullName>
    </submittedName>
</protein>
<dbReference type="Proteomes" id="UP000275078">
    <property type="component" value="Unassembled WGS sequence"/>
</dbReference>
<gene>
    <name evidence="3" type="ORF">BJ508DRAFT_132122</name>
</gene>
<feature type="region of interest" description="Disordered" evidence="1">
    <location>
        <begin position="1"/>
        <end position="30"/>
    </location>
</feature>
<evidence type="ECO:0000313" key="4">
    <source>
        <dbReference type="Proteomes" id="UP000275078"/>
    </source>
</evidence>
<sequence>MANIPYTGSNAEQATPPRPQPSSNADQAGSDDQKYYWSFKEGFGSFESSHPTAYATFLFLSAVWQMANNIALGLVLVSIYDWVLDRWAASKRVDLKDWRYKVLKYLTAGTLQDWIMRSLNKV</sequence>
<keyword evidence="2" id="KW-1133">Transmembrane helix</keyword>
<evidence type="ECO:0000256" key="2">
    <source>
        <dbReference type="SAM" id="Phobius"/>
    </source>
</evidence>
<organism evidence="3 4">
    <name type="scientific">Ascobolus immersus RN42</name>
    <dbReference type="NCBI Taxonomy" id="1160509"/>
    <lineage>
        <taxon>Eukaryota</taxon>
        <taxon>Fungi</taxon>
        <taxon>Dikarya</taxon>
        <taxon>Ascomycota</taxon>
        <taxon>Pezizomycotina</taxon>
        <taxon>Pezizomycetes</taxon>
        <taxon>Pezizales</taxon>
        <taxon>Ascobolaceae</taxon>
        <taxon>Ascobolus</taxon>
    </lineage>
</organism>
<feature type="compositionally biased region" description="Polar residues" evidence="1">
    <location>
        <begin position="1"/>
        <end position="13"/>
    </location>
</feature>